<organism evidence="1 2">
    <name type="scientific">Ambrosia artemisiifolia</name>
    <name type="common">Common ragweed</name>
    <dbReference type="NCBI Taxonomy" id="4212"/>
    <lineage>
        <taxon>Eukaryota</taxon>
        <taxon>Viridiplantae</taxon>
        <taxon>Streptophyta</taxon>
        <taxon>Embryophyta</taxon>
        <taxon>Tracheophyta</taxon>
        <taxon>Spermatophyta</taxon>
        <taxon>Magnoliopsida</taxon>
        <taxon>eudicotyledons</taxon>
        <taxon>Gunneridae</taxon>
        <taxon>Pentapetalae</taxon>
        <taxon>asterids</taxon>
        <taxon>campanulids</taxon>
        <taxon>Asterales</taxon>
        <taxon>Asteraceae</taxon>
        <taxon>Asteroideae</taxon>
        <taxon>Heliantheae alliance</taxon>
        <taxon>Heliantheae</taxon>
        <taxon>Ambrosia</taxon>
    </lineage>
</organism>
<name>A0AAD5CRF3_AMBAR</name>
<dbReference type="AlphaFoldDB" id="A0AAD5CRF3"/>
<keyword evidence="2" id="KW-1185">Reference proteome</keyword>
<evidence type="ECO:0000313" key="1">
    <source>
        <dbReference type="EMBL" id="KAI7745860.1"/>
    </source>
</evidence>
<gene>
    <name evidence="1" type="ORF">M8C21_007281</name>
</gene>
<accession>A0AAD5CRF3</accession>
<comment type="caution">
    <text evidence="1">The sequence shown here is derived from an EMBL/GenBank/DDBJ whole genome shotgun (WGS) entry which is preliminary data.</text>
</comment>
<dbReference type="Proteomes" id="UP001206925">
    <property type="component" value="Unassembled WGS sequence"/>
</dbReference>
<protein>
    <submittedName>
        <fullName evidence="1">Uncharacterized protein</fullName>
    </submittedName>
</protein>
<reference evidence="1" key="1">
    <citation type="submission" date="2022-06" db="EMBL/GenBank/DDBJ databases">
        <title>Uncovering the hologenomic basis of an extraordinary plant invasion.</title>
        <authorList>
            <person name="Bieker V.C."/>
            <person name="Martin M.D."/>
            <person name="Gilbert T."/>
            <person name="Hodgins K."/>
            <person name="Battlay P."/>
            <person name="Petersen B."/>
            <person name="Wilson J."/>
        </authorList>
    </citation>
    <scope>NUCLEOTIDE SEQUENCE</scope>
    <source>
        <strain evidence="1">AA19_3_7</strain>
        <tissue evidence="1">Leaf</tissue>
    </source>
</reference>
<dbReference type="EMBL" id="JAMZMK010007093">
    <property type="protein sequence ID" value="KAI7745860.1"/>
    <property type="molecule type" value="Genomic_DNA"/>
</dbReference>
<proteinExistence type="predicted"/>
<feature type="non-terminal residue" evidence="1">
    <location>
        <position position="1"/>
    </location>
</feature>
<sequence length="95" mass="10634">YLIGSSSLPTNYGSGFLSFCKSFLTGVFSCCGSDLTDPQRGRRPVSLPTASKWSWWSTMRRFQSSVCYQCQRHSKFLNGIRPGVLNLLGNQNFVV</sequence>
<evidence type="ECO:0000313" key="2">
    <source>
        <dbReference type="Proteomes" id="UP001206925"/>
    </source>
</evidence>